<dbReference type="PANTHER" id="PTHR43806:SF66">
    <property type="entry name" value="SERIN ENDOPEPTIDASE"/>
    <property type="match status" value="1"/>
</dbReference>
<evidence type="ECO:0000256" key="9">
    <source>
        <dbReference type="PROSITE-ProRule" id="PRU01240"/>
    </source>
</evidence>
<dbReference type="InterPro" id="IPR023827">
    <property type="entry name" value="Peptidase_S8_Asp-AS"/>
</dbReference>
<evidence type="ECO:0000256" key="4">
    <source>
        <dbReference type="ARBA" id="ARBA00022670"/>
    </source>
</evidence>
<reference evidence="14 15" key="1">
    <citation type="submission" date="2016-07" db="EMBL/GenBank/DDBJ databases">
        <title>Pervasive Adenine N6-methylation of Active Genes in Fungi.</title>
        <authorList>
            <consortium name="DOE Joint Genome Institute"/>
            <person name="Mondo S.J."/>
            <person name="Dannebaum R.O."/>
            <person name="Kuo R.C."/>
            <person name="Labutti K."/>
            <person name="Haridas S."/>
            <person name="Kuo A."/>
            <person name="Salamov A."/>
            <person name="Ahrendt S.R."/>
            <person name="Lipzen A."/>
            <person name="Sullivan W."/>
            <person name="Andreopoulos W.B."/>
            <person name="Clum A."/>
            <person name="Lindquist E."/>
            <person name="Daum C."/>
            <person name="Ramamoorthy G.K."/>
            <person name="Gryganskyi A."/>
            <person name="Culley D."/>
            <person name="Magnuson J.K."/>
            <person name="James T.Y."/>
            <person name="O'Malley M.A."/>
            <person name="Stajich J.E."/>
            <person name="Spatafora J.W."/>
            <person name="Visel A."/>
            <person name="Grigoriev I.V."/>
        </authorList>
    </citation>
    <scope>NUCLEOTIDE SEQUENCE [LARGE SCALE GENOMIC DNA]</scope>
    <source>
        <strain evidence="14 15">ATCC 12442</strain>
    </source>
</reference>
<dbReference type="InterPro" id="IPR003137">
    <property type="entry name" value="PA_domain"/>
</dbReference>
<keyword evidence="7 9" id="KW-0720">Serine protease</keyword>
<feature type="signal peptide" evidence="11">
    <location>
        <begin position="1"/>
        <end position="22"/>
    </location>
</feature>
<dbReference type="PROSITE" id="PS00137">
    <property type="entry name" value="SUBTILASE_HIS"/>
    <property type="match status" value="1"/>
</dbReference>
<dbReference type="Gene3D" id="3.40.50.200">
    <property type="entry name" value="Peptidase S8/S53 domain"/>
    <property type="match status" value="1"/>
</dbReference>
<evidence type="ECO:0000256" key="8">
    <source>
        <dbReference type="PIRSR" id="PIRSR615500-1"/>
    </source>
</evidence>
<evidence type="ECO:0000256" key="5">
    <source>
        <dbReference type="ARBA" id="ARBA00022729"/>
    </source>
</evidence>
<dbReference type="InterPro" id="IPR034187">
    <property type="entry name" value="Peptidases_S8_5"/>
</dbReference>
<dbReference type="STRING" id="61395.A0A1Y1WFY6"/>
<dbReference type="SUPFAM" id="SSF52743">
    <property type="entry name" value="Subtilisin-like"/>
    <property type="match status" value="1"/>
</dbReference>
<evidence type="ECO:0000256" key="11">
    <source>
        <dbReference type="SAM" id="SignalP"/>
    </source>
</evidence>
<evidence type="ECO:0000313" key="14">
    <source>
        <dbReference type="EMBL" id="ORX72248.1"/>
    </source>
</evidence>
<feature type="domain" description="Peptidase S8/S53" evidence="12">
    <location>
        <begin position="120"/>
        <end position="525"/>
    </location>
</feature>
<dbReference type="PROSITE" id="PS00138">
    <property type="entry name" value="SUBTILASE_SER"/>
    <property type="match status" value="1"/>
</dbReference>
<dbReference type="SUPFAM" id="SSF52025">
    <property type="entry name" value="PA domain"/>
    <property type="match status" value="1"/>
</dbReference>
<keyword evidence="2" id="KW-0134">Cell wall</keyword>
<evidence type="ECO:0000256" key="7">
    <source>
        <dbReference type="ARBA" id="ARBA00022825"/>
    </source>
</evidence>
<feature type="active site" description="Charge relay system" evidence="8 9">
    <location>
        <position position="483"/>
    </location>
</feature>
<organism evidence="14 15">
    <name type="scientific">Linderina pennispora</name>
    <dbReference type="NCBI Taxonomy" id="61395"/>
    <lineage>
        <taxon>Eukaryota</taxon>
        <taxon>Fungi</taxon>
        <taxon>Fungi incertae sedis</taxon>
        <taxon>Zoopagomycota</taxon>
        <taxon>Kickxellomycotina</taxon>
        <taxon>Kickxellomycetes</taxon>
        <taxon>Kickxellales</taxon>
        <taxon>Kickxellaceae</taxon>
        <taxon>Linderina</taxon>
    </lineage>
</organism>
<protein>
    <submittedName>
        <fullName evidence="14">Subtilisin-like protein</fullName>
    </submittedName>
</protein>
<evidence type="ECO:0000256" key="6">
    <source>
        <dbReference type="ARBA" id="ARBA00022801"/>
    </source>
</evidence>
<dbReference type="PANTHER" id="PTHR43806">
    <property type="entry name" value="PEPTIDASE S8"/>
    <property type="match status" value="1"/>
</dbReference>
<feature type="active site" description="Charge relay system" evidence="8 9">
    <location>
        <position position="182"/>
    </location>
</feature>
<dbReference type="InterPro" id="IPR036852">
    <property type="entry name" value="Peptidase_S8/S53_dom_sf"/>
</dbReference>
<evidence type="ECO:0000256" key="2">
    <source>
        <dbReference type="ARBA" id="ARBA00022512"/>
    </source>
</evidence>
<dbReference type="InterPro" id="IPR022398">
    <property type="entry name" value="Peptidase_S8_His-AS"/>
</dbReference>
<dbReference type="GO" id="GO:0006508">
    <property type="term" value="P:proteolysis"/>
    <property type="evidence" value="ECO:0007669"/>
    <property type="project" value="UniProtKB-KW"/>
</dbReference>
<dbReference type="PRINTS" id="PR00723">
    <property type="entry name" value="SUBTILISIN"/>
</dbReference>
<dbReference type="CDD" id="cd07489">
    <property type="entry name" value="Peptidases_S8_5"/>
    <property type="match status" value="1"/>
</dbReference>
<dbReference type="AlphaFoldDB" id="A0A1Y1WFY6"/>
<dbReference type="InterPro" id="IPR050131">
    <property type="entry name" value="Peptidase_S8_subtilisin-like"/>
</dbReference>
<feature type="chain" id="PRO_5012779130" evidence="11">
    <location>
        <begin position="23"/>
        <end position="848"/>
    </location>
</feature>
<sequence>MKVNATFCLLALAFLGEQTANALSSEMRDAIKMVVKYPPHIDVKPGSFIVELDGEPARFSIGKQYHLLFSGFSVNADENFDPALLASLPGVKRVWPVKLRTMPAEPSTANITYPNLGFTGKGVKIGIIDSGVDFNHPELGNCWKTPGCMWQYGADFVGDNYDSRDSHAIINPLPRPMDCMGHGTHVAGIIAAQGPKVTGVAPDATMGMYRVFSCPKNGHNPSSDDVILSAVEAAYKDGHDILSLSLGGGGWPEDPLAVACSNLVKKGVIVVAANGNEGTSGLFTAGSPALGRGVISVGSVDNWNNTGSAISITTKSSVKSIMSSTPGNEEIPFFFDKETQLVAVNDESDSDLGCTNTTQSLSGKIALIKRGVCTFDKKAANAQAAGAVGVIIYNNVEGMLSPSVTDPTINIPVVIIAEADGNEGTQRDIITVESTTGGQMSPFSSFGPSPELDIAPLVSGPGGNIYSTFPLKLGGYTSLSGTSMATPYITGTIALFKQAHPEYTVGQIRRALITSAKPRVSKATGYNIHPYKSGGGLVNIYDAITARAHFFPPVLSINDTTDGLPNGDTRNFMQLGMRWAQSSVTIKNLDANKSARIALTNAASESLSSWFANGTFSAVPRTAPESFDPVPNPSIFTQVFAPQLLGSNLLAPGEQRELEVFIVSPFGLKEEDRFFYGGYLNFTLTWDGEDDSPKTYTVPYAGFNGNYRKQDVLSDPKEELPILTDDEGNPVSELNNFGVSGSKPLIANFRLELPTRMISLTLLDPENKTLGFLPEGYGEYVPRNQQGPSSFISYSIINGTVFEDKEATQPVQVPPGNYRVRLQALRPFGDPGKQTDFQIWDSPIFSVS</sequence>
<dbReference type="InterPro" id="IPR015500">
    <property type="entry name" value="Peptidase_S8_subtilisin-rel"/>
</dbReference>
<dbReference type="InterPro" id="IPR000209">
    <property type="entry name" value="Peptidase_S8/S53_dom"/>
</dbReference>
<dbReference type="GeneID" id="63807634"/>
<keyword evidence="3" id="KW-0964">Secreted</keyword>
<dbReference type="GO" id="GO:0005615">
    <property type="term" value="C:extracellular space"/>
    <property type="evidence" value="ECO:0007669"/>
    <property type="project" value="TreeGrafter"/>
</dbReference>
<keyword evidence="15" id="KW-1185">Reference proteome</keyword>
<evidence type="ECO:0000256" key="1">
    <source>
        <dbReference type="ARBA" id="ARBA00011073"/>
    </source>
</evidence>
<dbReference type="InterPro" id="IPR023828">
    <property type="entry name" value="Peptidase_S8_Ser-AS"/>
</dbReference>
<dbReference type="OrthoDB" id="10256524at2759"/>
<keyword evidence="6 9" id="KW-0378">Hydrolase</keyword>
<dbReference type="Pfam" id="PF00082">
    <property type="entry name" value="Peptidase_S8"/>
    <property type="match status" value="1"/>
</dbReference>
<accession>A0A1Y1WFY6</accession>
<dbReference type="RefSeq" id="XP_040745672.1">
    <property type="nucleotide sequence ID" value="XM_040890986.1"/>
</dbReference>
<dbReference type="Gene3D" id="3.50.30.30">
    <property type="match status" value="1"/>
</dbReference>
<dbReference type="GO" id="GO:0004252">
    <property type="term" value="F:serine-type endopeptidase activity"/>
    <property type="evidence" value="ECO:0007669"/>
    <property type="project" value="UniProtKB-UniRule"/>
</dbReference>
<evidence type="ECO:0000259" key="12">
    <source>
        <dbReference type="Pfam" id="PF00082"/>
    </source>
</evidence>
<evidence type="ECO:0000256" key="10">
    <source>
        <dbReference type="RuleBase" id="RU003355"/>
    </source>
</evidence>
<dbReference type="PROSITE" id="PS51892">
    <property type="entry name" value="SUBTILASE"/>
    <property type="match status" value="1"/>
</dbReference>
<feature type="active site" description="Charge relay system" evidence="8 9">
    <location>
        <position position="129"/>
    </location>
</feature>
<proteinExistence type="inferred from homology"/>
<gene>
    <name evidence="14" type="ORF">DL89DRAFT_312122</name>
</gene>
<name>A0A1Y1WFY6_9FUNG</name>
<dbReference type="Proteomes" id="UP000193922">
    <property type="component" value="Unassembled WGS sequence"/>
</dbReference>
<feature type="domain" description="PA" evidence="13">
    <location>
        <begin position="340"/>
        <end position="423"/>
    </location>
</feature>
<dbReference type="EMBL" id="MCFD01000003">
    <property type="protein sequence ID" value="ORX72248.1"/>
    <property type="molecule type" value="Genomic_DNA"/>
</dbReference>
<evidence type="ECO:0000313" key="15">
    <source>
        <dbReference type="Proteomes" id="UP000193922"/>
    </source>
</evidence>
<comment type="similarity">
    <text evidence="1 9 10">Belongs to the peptidase S8 family.</text>
</comment>
<keyword evidence="5 11" id="KW-0732">Signal</keyword>
<comment type="caution">
    <text evidence="14">The sequence shown here is derived from an EMBL/GenBank/DDBJ whole genome shotgun (WGS) entry which is preliminary data.</text>
</comment>
<evidence type="ECO:0000256" key="3">
    <source>
        <dbReference type="ARBA" id="ARBA00022525"/>
    </source>
</evidence>
<evidence type="ECO:0000259" key="13">
    <source>
        <dbReference type="Pfam" id="PF02225"/>
    </source>
</evidence>
<dbReference type="PROSITE" id="PS00136">
    <property type="entry name" value="SUBTILASE_ASP"/>
    <property type="match status" value="1"/>
</dbReference>
<dbReference type="Pfam" id="PF02225">
    <property type="entry name" value="PA"/>
    <property type="match status" value="1"/>
</dbReference>
<dbReference type="InterPro" id="IPR046450">
    <property type="entry name" value="PA_dom_sf"/>
</dbReference>
<keyword evidence="4 9" id="KW-0645">Protease</keyword>